<feature type="non-terminal residue" evidence="1">
    <location>
        <position position="1"/>
    </location>
</feature>
<accession>A0A1E1VXW4</accession>
<proteinExistence type="predicted"/>
<sequence length="275" mass="32180">LVVKKSQKTVRKAFQDKSEITKVIGEKGEVITNRSLYQSTEESNILKIDNAQDVDTRKMSRTVPWRNQSQSESIQITKEENLEVRHWRKQRPEEVTSVQQTVTTEDANILRVNRKESIDKTKIEEAKVEETLETKHWRKPRSQEKPQVLDKTSVIEDSTILDVQQKEVTDEVLQTKSWRKPRVQQESKDVEKTLVVDDSTIMGVQKVTTQEEEQAALDVKHWRKPRAEVKPKFLDTSKHTEDTSILEVEKTEIDEVVIKDNLKPKHWRIPHKESK</sequence>
<dbReference type="EMBL" id="GDQN01011494">
    <property type="protein sequence ID" value="JAT79560.1"/>
    <property type="molecule type" value="Transcribed_RNA"/>
</dbReference>
<organism evidence="1">
    <name type="scientific">Pectinophora gossypiella</name>
    <name type="common">Cotton pink bollworm</name>
    <name type="synonym">Depressaria gossypiella</name>
    <dbReference type="NCBI Taxonomy" id="13191"/>
    <lineage>
        <taxon>Eukaryota</taxon>
        <taxon>Metazoa</taxon>
        <taxon>Ecdysozoa</taxon>
        <taxon>Arthropoda</taxon>
        <taxon>Hexapoda</taxon>
        <taxon>Insecta</taxon>
        <taxon>Pterygota</taxon>
        <taxon>Neoptera</taxon>
        <taxon>Endopterygota</taxon>
        <taxon>Lepidoptera</taxon>
        <taxon>Glossata</taxon>
        <taxon>Ditrysia</taxon>
        <taxon>Gelechioidea</taxon>
        <taxon>Gelechiidae</taxon>
        <taxon>Apatetrinae</taxon>
        <taxon>Pectinophora</taxon>
    </lineage>
</organism>
<gene>
    <name evidence="1" type="ORF">g.18958</name>
</gene>
<protein>
    <submittedName>
        <fullName evidence="1">Uncharacterized protein</fullName>
    </submittedName>
</protein>
<reference evidence="1" key="1">
    <citation type="submission" date="2015-09" db="EMBL/GenBank/DDBJ databases">
        <title>De novo assembly of Pectinophora gossypiella (Pink Bollworm) gut transcriptome.</title>
        <authorList>
            <person name="Tassone E.E."/>
        </authorList>
    </citation>
    <scope>NUCLEOTIDE SEQUENCE</scope>
</reference>
<dbReference type="OrthoDB" id="6612025at2759"/>
<evidence type="ECO:0000313" key="1">
    <source>
        <dbReference type="EMBL" id="JAT79560.1"/>
    </source>
</evidence>
<dbReference type="AlphaFoldDB" id="A0A1E1VXW4"/>
<feature type="non-terminal residue" evidence="1">
    <location>
        <position position="275"/>
    </location>
</feature>
<name>A0A1E1VXW4_PECGO</name>